<reference evidence="2 3" key="1">
    <citation type="journal article" date="2013" name="PLoS Genet.">
        <title>Comparative genome structure, secondary metabolite, and effector coding capacity across Cochliobolus pathogens.</title>
        <authorList>
            <person name="Condon B.J."/>
            <person name="Leng Y."/>
            <person name="Wu D."/>
            <person name="Bushley K.E."/>
            <person name="Ohm R.A."/>
            <person name="Otillar R."/>
            <person name="Martin J."/>
            <person name="Schackwitz W."/>
            <person name="Grimwood J."/>
            <person name="MohdZainudin N."/>
            <person name="Xue C."/>
            <person name="Wang R."/>
            <person name="Manning V.A."/>
            <person name="Dhillon B."/>
            <person name="Tu Z.J."/>
            <person name="Steffenson B.J."/>
            <person name="Salamov A."/>
            <person name="Sun H."/>
            <person name="Lowry S."/>
            <person name="LaButti K."/>
            <person name="Han J."/>
            <person name="Copeland A."/>
            <person name="Lindquist E."/>
            <person name="Barry K."/>
            <person name="Schmutz J."/>
            <person name="Baker S.E."/>
            <person name="Ciuffetti L.M."/>
            <person name="Grigoriev I.V."/>
            <person name="Zhong S."/>
            <person name="Turgeon B.G."/>
        </authorList>
    </citation>
    <scope>NUCLEOTIDE SEQUENCE [LARGE SCALE GENOMIC DNA]</scope>
    <source>
        <strain evidence="2 3">FI3</strain>
    </source>
</reference>
<keyword evidence="1" id="KW-0472">Membrane</keyword>
<dbReference type="PANTHER" id="PTHR46830:SF2">
    <property type="entry name" value="ALPHA-1,4-N-ACETYLGLUCOSAMINYLTRANSFERASE"/>
    <property type="match status" value="1"/>
</dbReference>
<organism evidence="2 3">
    <name type="scientific">Bipolaris victoriae (strain FI3)</name>
    <name type="common">Victoria blight of oats agent</name>
    <name type="synonym">Cochliobolus victoriae</name>
    <dbReference type="NCBI Taxonomy" id="930091"/>
    <lineage>
        <taxon>Eukaryota</taxon>
        <taxon>Fungi</taxon>
        <taxon>Dikarya</taxon>
        <taxon>Ascomycota</taxon>
        <taxon>Pezizomycotina</taxon>
        <taxon>Dothideomycetes</taxon>
        <taxon>Pleosporomycetidae</taxon>
        <taxon>Pleosporales</taxon>
        <taxon>Pleosporineae</taxon>
        <taxon>Pleosporaceae</taxon>
        <taxon>Bipolaris</taxon>
    </lineage>
</organism>
<dbReference type="EMBL" id="KI968819">
    <property type="protein sequence ID" value="EUN22190.1"/>
    <property type="molecule type" value="Genomic_DNA"/>
</dbReference>
<evidence type="ECO:0000256" key="1">
    <source>
        <dbReference type="SAM" id="Phobius"/>
    </source>
</evidence>
<name>W7E8F0_BIPV3</name>
<dbReference type="HOGENOM" id="CLU_053910_0_0_1"/>
<proteinExistence type="predicted"/>
<keyword evidence="3" id="KW-1185">Reference proteome</keyword>
<accession>W7E8F0</accession>
<dbReference type="GeneID" id="26257222"/>
<dbReference type="PANTHER" id="PTHR46830">
    <property type="entry name" value="TRANSFERASE, PUTATIVE-RELATED"/>
    <property type="match status" value="1"/>
</dbReference>
<dbReference type="RefSeq" id="XP_014551766.1">
    <property type="nucleotide sequence ID" value="XM_014696280.1"/>
</dbReference>
<feature type="transmembrane region" description="Helical" evidence="1">
    <location>
        <begin position="15"/>
        <end position="34"/>
    </location>
</feature>
<evidence type="ECO:0000313" key="2">
    <source>
        <dbReference type="EMBL" id="EUN22190.1"/>
    </source>
</evidence>
<dbReference type="Proteomes" id="UP000054337">
    <property type="component" value="Unassembled WGS sequence"/>
</dbReference>
<keyword evidence="1" id="KW-1133">Transmembrane helix</keyword>
<keyword evidence="1" id="KW-0812">Transmembrane</keyword>
<evidence type="ECO:0000313" key="3">
    <source>
        <dbReference type="Proteomes" id="UP000054337"/>
    </source>
</evidence>
<protein>
    <submittedName>
        <fullName evidence="2">Uncharacterized protein</fullName>
    </submittedName>
</protein>
<gene>
    <name evidence="2" type="ORF">COCVIDRAFT_41979</name>
</gene>
<sequence>MPFRDTPTTRSRTRIALITGACIIAALSVSALFVHPLEKVRQYGIFQSTDTSDQDSILSIVHYVQIKRDEKSVFKFPFSSFLNICAAVLYIKPERVYICTNFSPSEIDEAGQKGDRWTKAVVNAFADLVIWNPLYTPTFAGTNENQHINAIKKIGSIYMDRDLFHLRPLTPLLTTGFAFMGGRHYGGAGEHSGINSTINNGVFMTKPNSTMARIVVREQHASFNSKWTANLQSITSITSRLVPIPQRNLDPRPGKWIFSSTCMLHAFVLNRYYKYVNPKTILSRTSNFGVATYGIIRHMVDMGYVGEGEEE</sequence>
<dbReference type="OrthoDB" id="409543at2759"/>
<dbReference type="AlphaFoldDB" id="W7E8F0"/>